<dbReference type="OrthoDB" id="4085221at2759"/>
<accession>A0A8H7GVZ1</accession>
<organism evidence="1 2">
    <name type="scientific">Metschnikowia pulcherrima</name>
    <dbReference type="NCBI Taxonomy" id="27326"/>
    <lineage>
        <taxon>Eukaryota</taxon>
        <taxon>Fungi</taxon>
        <taxon>Dikarya</taxon>
        <taxon>Ascomycota</taxon>
        <taxon>Saccharomycotina</taxon>
        <taxon>Pichiomycetes</taxon>
        <taxon>Metschnikowiaceae</taxon>
        <taxon>Metschnikowia</taxon>
    </lineage>
</organism>
<proteinExistence type="predicted"/>
<name>A0A8H7GVZ1_9ASCO</name>
<keyword evidence="2" id="KW-1185">Reference proteome</keyword>
<dbReference type="EMBL" id="JACBPP010000002">
    <property type="protein sequence ID" value="KAF8003631.1"/>
    <property type="molecule type" value="Genomic_DNA"/>
</dbReference>
<sequence>MVRQFLSIASFKTASKCWVPAAARHSNFRPFSSRERCVHFTNAEHEGLNLIANDDVLSEAAGSHSEVIFEPTVHSSEEVFTAGPVNKA</sequence>
<dbReference type="AlphaFoldDB" id="A0A8H7GVZ1"/>
<reference evidence="1" key="1">
    <citation type="submission" date="2020-10" db="EMBL/GenBank/DDBJ databases">
        <title>The Whole-Genome Sequence of Metschnikowia persimmonesis, a Novel Endophytic Yeast Species Isolated from Medicinal Plant Diospyros kaki Thumb.</title>
        <authorList>
            <person name="Rahmat E."/>
            <person name="Kang Y."/>
        </authorList>
    </citation>
    <scope>NUCLEOTIDE SEQUENCE</scope>
    <source>
        <strain evidence="1">KIOM G15050</strain>
    </source>
</reference>
<gene>
    <name evidence="1" type="ORF">HF325_001079</name>
</gene>
<comment type="caution">
    <text evidence="1">The sequence shown here is derived from an EMBL/GenBank/DDBJ whole genome shotgun (WGS) entry which is preliminary data.</text>
</comment>
<protein>
    <submittedName>
        <fullName evidence="1">Uncharacterized protein</fullName>
    </submittedName>
</protein>
<evidence type="ECO:0000313" key="1">
    <source>
        <dbReference type="EMBL" id="KAF8003631.1"/>
    </source>
</evidence>
<evidence type="ECO:0000313" key="2">
    <source>
        <dbReference type="Proteomes" id="UP000649328"/>
    </source>
</evidence>
<dbReference type="Proteomes" id="UP000649328">
    <property type="component" value="Unassembled WGS sequence"/>
</dbReference>